<dbReference type="GO" id="GO:0005524">
    <property type="term" value="F:ATP binding"/>
    <property type="evidence" value="ECO:0007669"/>
    <property type="project" value="InterPro"/>
</dbReference>
<evidence type="ECO:0000313" key="3">
    <source>
        <dbReference type="Proteomes" id="UP000636264"/>
    </source>
</evidence>
<organism evidence="2 3">
    <name type="scientific">Nitratireductor aestuarii</name>
    <dbReference type="NCBI Taxonomy" id="1735103"/>
    <lineage>
        <taxon>Bacteria</taxon>
        <taxon>Pseudomonadati</taxon>
        <taxon>Pseudomonadota</taxon>
        <taxon>Alphaproteobacteria</taxon>
        <taxon>Hyphomicrobiales</taxon>
        <taxon>Phyllobacteriaceae</taxon>
        <taxon>Nitratireductor</taxon>
    </lineage>
</organism>
<gene>
    <name evidence="2" type="ORF">GCM10011385_10740</name>
</gene>
<dbReference type="InterPro" id="IPR016677">
    <property type="entry name" value="UCP016817_carboligase"/>
</dbReference>
<dbReference type="AlphaFoldDB" id="A0A916RM52"/>
<sequence length="374" mass="40149">MPAPTPSNEPLLIAAVSGRSLAAAARRAGYRPLVADLFCDLDTVDLAEKTVRVSGALEGGLAAEGLAEALQGLSDGETPAALICGSGFEEHPELVDELAQQFPVAGCSGDAIRRIKHPIFLADECARIGIPFPEIELGLPSEPKGWLAKLTGGAGGLHIFPAAQAEQTHGIYYQRAVQGSSVSALFMADATGARMVGFSHQWTCPTPKYPYRFCGAVRLESFPDEDAAMIAEWLSALSRSAGLIGMCSADFIKSGQTYHLLEINPRPGATLDIFDHEDAPLLAAHLAASRGEEAPLPVHENSMASMVVYAFEDIETFPEIDWPAWLADRQPAGTHIRRDEPICTIFAEGKTAYEAQELLFQREGHLREIVSGSR</sequence>
<dbReference type="GO" id="GO:0046872">
    <property type="term" value="F:metal ion binding"/>
    <property type="evidence" value="ECO:0007669"/>
    <property type="project" value="InterPro"/>
</dbReference>
<proteinExistence type="predicted"/>
<dbReference type="Proteomes" id="UP000636264">
    <property type="component" value="Unassembled WGS sequence"/>
</dbReference>
<comment type="caution">
    <text evidence="2">The sequence shown here is derived from an EMBL/GenBank/DDBJ whole genome shotgun (WGS) entry which is preliminary data.</text>
</comment>
<dbReference type="Pfam" id="PF02655">
    <property type="entry name" value="ATP-grasp_3"/>
    <property type="match status" value="1"/>
</dbReference>
<reference evidence="2" key="2">
    <citation type="submission" date="2020-09" db="EMBL/GenBank/DDBJ databases">
        <authorList>
            <person name="Sun Q."/>
            <person name="Zhou Y."/>
        </authorList>
    </citation>
    <scope>NUCLEOTIDE SEQUENCE</scope>
    <source>
        <strain evidence="2">CGMCC 1.15320</strain>
    </source>
</reference>
<keyword evidence="3" id="KW-1185">Reference proteome</keyword>
<evidence type="ECO:0000313" key="2">
    <source>
        <dbReference type="EMBL" id="GGA58887.1"/>
    </source>
</evidence>
<dbReference type="RefSeq" id="WP_188719916.1">
    <property type="nucleotide sequence ID" value="NZ_BMIF01000002.1"/>
</dbReference>
<dbReference type="EMBL" id="BMIF01000002">
    <property type="protein sequence ID" value="GGA58887.1"/>
    <property type="molecule type" value="Genomic_DNA"/>
</dbReference>
<feature type="domain" description="ATP-grasp fold PylC-type" evidence="1">
    <location>
        <begin position="139"/>
        <end position="270"/>
    </location>
</feature>
<dbReference type="SUPFAM" id="SSF56059">
    <property type="entry name" value="Glutathione synthetase ATP-binding domain-like"/>
    <property type="match status" value="1"/>
</dbReference>
<reference evidence="2" key="1">
    <citation type="journal article" date="2014" name="Int. J. Syst. Evol. Microbiol.">
        <title>Complete genome sequence of Corynebacterium casei LMG S-19264T (=DSM 44701T), isolated from a smear-ripened cheese.</title>
        <authorList>
            <consortium name="US DOE Joint Genome Institute (JGI-PGF)"/>
            <person name="Walter F."/>
            <person name="Albersmeier A."/>
            <person name="Kalinowski J."/>
            <person name="Ruckert C."/>
        </authorList>
    </citation>
    <scope>NUCLEOTIDE SEQUENCE</scope>
    <source>
        <strain evidence="2">CGMCC 1.15320</strain>
    </source>
</reference>
<protein>
    <recommendedName>
        <fullName evidence="1">ATP-grasp fold PylC-type domain-containing protein</fullName>
    </recommendedName>
</protein>
<dbReference type="InterPro" id="IPR003806">
    <property type="entry name" value="ATP-grasp_PylC-type"/>
</dbReference>
<dbReference type="Gene3D" id="3.30.470.20">
    <property type="entry name" value="ATP-grasp fold, B domain"/>
    <property type="match status" value="1"/>
</dbReference>
<accession>A0A916RM52</accession>
<evidence type="ECO:0000259" key="1">
    <source>
        <dbReference type="Pfam" id="PF02655"/>
    </source>
</evidence>
<name>A0A916RM52_9HYPH</name>
<dbReference type="PIRSF" id="PIRSF016817">
    <property type="entry name" value="UCP016817_carboligase"/>
    <property type="match status" value="1"/>
</dbReference>